<dbReference type="AlphaFoldDB" id="A0A6N8H6M2"/>
<proteinExistence type="predicted"/>
<sequence>MPTAVFEKHIQELNFSFISDRGTSGVLLTANYENLTEAIASPNILFALETACKFEAAAVYFRYFQDGRAAVPQLYIFDYTQKTLSTADRNRIHRNMWNGYQVPAYIIIEKSAVSVFDSREKPKENKEHYAEEIIRKTGDAIKTFNAQSFDDGLFWEEENNKKRFQFEQSATRDLIRGLKNVYEGFQKESNLDKHVALKLLVQSLLIKYLEERDEDAKSGYFAGTYFKNNFQCTDFCDVIRKGKLLLLLDKLAEDFNGKIFEWHKENEAEAREAIQKSEVQRLADYLDGNNDNGQLVIWRLYSFSHLPVEVISSVYEELLTDSKDIVYTPEMIVSTLVDECMPLKVPQKDFKLIDVSCGSGIFLVKAYKRIVQWWRYEQWQKTGKLEKPSLAVLKDLLLKSIHGIDIQQDAIRLSIFSLALAILDEVNLDPPTWGKLKFPDMSDNIITKDFFDFITDNPPKDFSLVIGNPPFNLVDVNGKEPSRKKYFKELNEKIGYKSDVNIPDENPALHFLVQSMRLLKNEGMLSMIQPSGPLLYQKGTKFKKEFFSSYNLLQVIDFTKLADKLWGRKNVATAAIFLQKVEPNTESVLHLVANRTFSNTNRLYLEFDYYDFHFLSQEDAIINPFIWKANLLGGGRIVQLINRLSEIPILGNFLKKKRKEKNWVFGDGFIKGKPDEDLVPSDFEKKKGGYSEYTYLDGSTCIETRSFTESGQLKTFTLESKFYQWGRIPELFQSPLFLIKKVIGKNEIPTLLIDSPISYRDQIMGIHAPKEDREELIDLHQYFKKEKDLIRFYILSTSAQLLVNRATAIFNEDILNIPYVNDGENTVSETERILIKDSLKFHINFLEEKVFQKPLLTEVNDFSNIFCKTLNSIYRISNKQFQLYKILDTENYYAVHFEYSEEIITPIEEQIVGIEQYIQEAIPQRDTNQQHVHIQKIMKVYGKDSIILVKPKQLRYWLPSIALRDADEVFADYVKARYQDA</sequence>
<comment type="caution">
    <text evidence="7">The sequence shown here is derived from an EMBL/GenBank/DDBJ whole genome shotgun (WGS) entry which is preliminary data.</text>
</comment>
<dbReference type="SUPFAM" id="SSF53335">
    <property type="entry name" value="S-adenosyl-L-methionine-dependent methyltransferases"/>
    <property type="match status" value="1"/>
</dbReference>
<evidence type="ECO:0000313" key="7">
    <source>
        <dbReference type="EMBL" id="MUV02284.1"/>
    </source>
</evidence>
<dbReference type="EC" id="2.1.1.72" evidence="1"/>
<dbReference type="PROSITE" id="PS00092">
    <property type="entry name" value="N6_MTASE"/>
    <property type="match status" value="1"/>
</dbReference>
<organism evidence="7 8">
    <name type="scientific">Flavobacterium rakeshii</name>
    <dbReference type="NCBI Taxonomy" id="1038845"/>
    <lineage>
        <taxon>Bacteria</taxon>
        <taxon>Pseudomonadati</taxon>
        <taxon>Bacteroidota</taxon>
        <taxon>Flavobacteriia</taxon>
        <taxon>Flavobacteriales</taxon>
        <taxon>Flavobacteriaceae</taxon>
        <taxon>Flavobacterium</taxon>
    </lineage>
</organism>
<dbReference type="Proteomes" id="UP000433945">
    <property type="component" value="Unassembled WGS sequence"/>
</dbReference>
<reference evidence="7 8" key="1">
    <citation type="submission" date="2019-12" db="EMBL/GenBank/DDBJ databases">
        <authorList>
            <person name="Sun J.-Q."/>
        </authorList>
    </citation>
    <scope>NUCLEOTIDE SEQUENCE [LARGE SCALE GENOMIC DNA]</scope>
    <source>
        <strain evidence="7 8">JCM 17928</strain>
    </source>
</reference>
<keyword evidence="3" id="KW-0808">Transferase</keyword>
<dbReference type="PRINTS" id="PR00507">
    <property type="entry name" value="N12N6MTFRASE"/>
</dbReference>
<dbReference type="InterPro" id="IPR002052">
    <property type="entry name" value="DNA_methylase_N6_adenine_CS"/>
</dbReference>
<protein>
    <recommendedName>
        <fullName evidence="1">site-specific DNA-methyltransferase (adenine-specific)</fullName>
        <ecNumber evidence="1">2.1.1.72</ecNumber>
    </recommendedName>
</protein>
<dbReference type="OrthoDB" id="32195at2"/>
<evidence type="ECO:0000256" key="5">
    <source>
        <dbReference type="ARBA" id="ARBA00047942"/>
    </source>
</evidence>
<evidence type="ECO:0000256" key="4">
    <source>
        <dbReference type="ARBA" id="ARBA00022691"/>
    </source>
</evidence>
<feature type="domain" description="Type II methyltransferase M.TaqI-like" evidence="6">
    <location>
        <begin position="400"/>
        <end position="559"/>
    </location>
</feature>
<dbReference type="EMBL" id="WOWP01000002">
    <property type="protein sequence ID" value="MUV02284.1"/>
    <property type="molecule type" value="Genomic_DNA"/>
</dbReference>
<evidence type="ECO:0000256" key="2">
    <source>
        <dbReference type="ARBA" id="ARBA00022603"/>
    </source>
</evidence>
<dbReference type="GO" id="GO:0032259">
    <property type="term" value="P:methylation"/>
    <property type="evidence" value="ECO:0007669"/>
    <property type="project" value="UniProtKB-KW"/>
</dbReference>
<comment type="catalytic activity">
    <reaction evidence="5">
        <text>a 2'-deoxyadenosine in DNA + S-adenosyl-L-methionine = an N(6)-methyl-2'-deoxyadenosine in DNA + S-adenosyl-L-homocysteine + H(+)</text>
        <dbReference type="Rhea" id="RHEA:15197"/>
        <dbReference type="Rhea" id="RHEA-COMP:12418"/>
        <dbReference type="Rhea" id="RHEA-COMP:12419"/>
        <dbReference type="ChEBI" id="CHEBI:15378"/>
        <dbReference type="ChEBI" id="CHEBI:57856"/>
        <dbReference type="ChEBI" id="CHEBI:59789"/>
        <dbReference type="ChEBI" id="CHEBI:90615"/>
        <dbReference type="ChEBI" id="CHEBI:90616"/>
        <dbReference type="EC" id="2.1.1.72"/>
    </reaction>
</comment>
<dbReference type="Gene3D" id="3.40.50.150">
    <property type="entry name" value="Vaccinia Virus protein VP39"/>
    <property type="match status" value="1"/>
</dbReference>
<evidence type="ECO:0000256" key="3">
    <source>
        <dbReference type="ARBA" id="ARBA00022679"/>
    </source>
</evidence>
<dbReference type="InterPro" id="IPR050953">
    <property type="entry name" value="N4_N6_ade-DNA_methylase"/>
</dbReference>
<dbReference type="PANTHER" id="PTHR33841">
    <property type="entry name" value="DNA METHYLTRANSFERASE YEEA-RELATED"/>
    <property type="match status" value="1"/>
</dbReference>
<dbReference type="PANTHER" id="PTHR33841:SF1">
    <property type="entry name" value="DNA METHYLTRANSFERASE A"/>
    <property type="match status" value="1"/>
</dbReference>
<keyword evidence="2 7" id="KW-0489">Methyltransferase</keyword>
<dbReference type="InterPro" id="IPR011639">
    <property type="entry name" value="MethylTrfase_TaqI-like_dom"/>
</dbReference>
<name>A0A6N8H6M2_9FLAO</name>
<evidence type="ECO:0000313" key="8">
    <source>
        <dbReference type="Proteomes" id="UP000433945"/>
    </source>
</evidence>
<dbReference type="GO" id="GO:0003676">
    <property type="term" value="F:nucleic acid binding"/>
    <property type="evidence" value="ECO:0007669"/>
    <property type="project" value="InterPro"/>
</dbReference>
<dbReference type="InterPro" id="IPR029063">
    <property type="entry name" value="SAM-dependent_MTases_sf"/>
</dbReference>
<keyword evidence="4" id="KW-0949">S-adenosyl-L-methionine</keyword>
<dbReference type="GO" id="GO:0009007">
    <property type="term" value="F:site-specific DNA-methyltransferase (adenine-specific) activity"/>
    <property type="evidence" value="ECO:0007669"/>
    <property type="project" value="UniProtKB-EC"/>
</dbReference>
<evidence type="ECO:0000256" key="1">
    <source>
        <dbReference type="ARBA" id="ARBA00011900"/>
    </source>
</evidence>
<keyword evidence="8" id="KW-1185">Reference proteome</keyword>
<dbReference type="GO" id="GO:0006304">
    <property type="term" value="P:DNA modification"/>
    <property type="evidence" value="ECO:0007669"/>
    <property type="project" value="InterPro"/>
</dbReference>
<accession>A0A6N8H6M2</accession>
<evidence type="ECO:0000259" key="6">
    <source>
        <dbReference type="Pfam" id="PF07669"/>
    </source>
</evidence>
<gene>
    <name evidence="7" type="ORF">GN157_01045</name>
</gene>
<dbReference type="RefSeq" id="WP_157481290.1">
    <property type="nucleotide sequence ID" value="NZ_WOWP01000002.1"/>
</dbReference>
<dbReference type="Pfam" id="PF07669">
    <property type="entry name" value="Eco57I"/>
    <property type="match status" value="1"/>
</dbReference>